<comment type="caution">
    <text evidence="2">The sequence shown here is derived from an EMBL/GenBank/DDBJ whole genome shotgun (WGS) entry which is preliminary data.</text>
</comment>
<feature type="transmembrane region" description="Helical" evidence="1">
    <location>
        <begin position="62"/>
        <end position="82"/>
    </location>
</feature>
<sequence length="174" mass="21147">MEAGSAQKQEVFKVVRTLPVCLTKEALRLTKLTNRKNYFLFLKTASLFNSFIISSFVSCLLFVFFLLPIWVLCYCFSFFFYSDYLIRMFCKCRWFFHSCFILCVVHYLFNIILPTFFFFLFFHTFFLPFSTNFISFLFSFRLTFFFLYVVFLFLFSLLYFFMSLLKPLISFSFH</sequence>
<keyword evidence="1" id="KW-1133">Transmembrane helix</keyword>
<gene>
    <name evidence="2" type="ORF">SPHA_19344</name>
</gene>
<name>A0A812BMC2_ACAPH</name>
<feature type="transmembrane region" description="Helical" evidence="1">
    <location>
        <begin position="38"/>
        <end position="56"/>
    </location>
</feature>
<proteinExistence type="predicted"/>
<keyword evidence="1" id="KW-0812">Transmembrane</keyword>
<dbReference type="AlphaFoldDB" id="A0A812BMC2"/>
<feature type="transmembrane region" description="Helical" evidence="1">
    <location>
        <begin position="142"/>
        <end position="165"/>
    </location>
</feature>
<organism evidence="2 3">
    <name type="scientific">Acanthosepion pharaonis</name>
    <name type="common">Pharaoh cuttlefish</name>
    <name type="synonym">Sepia pharaonis</name>
    <dbReference type="NCBI Taxonomy" id="158019"/>
    <lineage>
        <taxon>Eukaryota</taxon>
        <taxon>Metazoa</taxon>
        <taxon>Spiralia</taxon>
        <taxon>Lophotrochozoa</taxon>
        <taxon>Mollusca</taxon>
        <taxon>Cephalopoda</taxon>
        <taxon>Coleoidea</taxon>
        <taxon>Decapodiformes</taxon>
        <taxon>Sepiida</taxon>
        <taxon>Sepiina</taxon>
        <taxon>Sepiidae</taxon>
        <taxon>Acanthosepion</taxon>
    </lineage>
</organism>
<reference evidence="2" key="1">
    <citation type="submission" date="2021-01" db="EMBL/GenBank/DDBJ databases">
        <authorList>
            <person name="Li R."/>
            <person name="Bekaert M."/>
        </authorList>
    </citation>
    <scope>NUCLEOTIDE SEQUENCE</scope>
    <source>
        <strain evidence="2">Farmed</strain>
    </source>
</reference>
<evidence type="ECO:0000313" key="3">
    <source>
        <dbReference type="Proteomes" id="UP000597762"/>
    </source>
</evidence>
<accession>A0A812BMC2</accession>
<feature type="transmembrane region" description="Helical" evidence="1">
    <location>
        <begin position="94"/>
        <end position="122"/>
    </location>
</feature>
<evidence type="ECO:0000256" key="1">
    <source>
        <dbReference type="SAM" id="Phobius"/>
    </source>
</evidence>
<dbReference type="EMBL" id="CAHIKZ030000702">
    <property type="protein sequence ID" value="CAE1234368.1"/>
    <property type="molecule type" value="Genomic_DNA"/>
</dbReference>
<keyword evidence="1" id="KW-0472">Membrane</keyword>
<dbReference type="Proteomes" id="UP000597762">
    <property type="component" value="Unassembled WGS sequence"/>
</dbReference>
<evidence type="ECO:0000313" key="2">
    <source>
        <dbReference type="EMBL" id="CAE1234368.1"/>
    </source>
</evidence>
<keyword evidence="3" id="KW-1185">Reference proteome</keyword>
<protein>
    <submittedName>
        <fullName evidence="2">Uncharacterized protein</fullName>
    </submittedName>
</protein>